<evidence type="ECO:0000256" key="1">
    <source>
        <dbReference type="SAM" id="MobiDB-lite"/>
    </source>
</evidence>
<dbReference type="Proteomes" id="UP000184255">
    <property type="component" value="Unassembled WGS sequence"/>
</dbReference>
<feature type="compositionally biased region" description="Basic and acidic residues" evidence="1">
    <location>
        <begin position="197"/>
        <end position="207"/>
    </location>
</feature>
<feature type="region of interest" description="Disordered" evidence="1">
    <location>
        <begin position="259"/>
        <end position="284"/>
    </location>
</feature>
<gene>
    <name evidence="2" type="ORF">FMAN_09394</name>
</gene>
<dbReference type="VEuPathDB" id="FungiDB:FMAN_09394"/>
<sequence length="284" mass="31946">MRRVLGPKSHSKWQNTSMMIGWCLHLAETDRSVSLPRPWNATDAELSARLEVWGVPAFVALALLGKPSEESRWDSELVSKWQNDEERILGEVKDFWHEQQDDPSQAGASNSVGSHTEVQYRVYETPYRLQENALGPLGAIHASGGLEDFGPVPQGNLPREEKSSRAGNSRKRSYETEANISEGINGLEGFDNSGYREPSKRVRREGSRSVGNCTKRPHETASYTLDMISDLEELQQTMKDWIQEISSERKQLKKLNKKLIEGGSRSVGNSTKNPYKSEWDGSDP</sequence>
<feature type="region of interest" description="Disordered" evidence="1">
    <location>
        <begin position="145"/>
        <end position="216"/>
    </location>
</feature>
<dbReference type="GeneID" id="65088653"/>
<name>A0A1L7SXL5_FUSMA</name>
<protein>
    <submittedName>
        <fullName evidence="2">Uncharacterized protein</fullName>
    </submittedName>
</protein>
<dbReference type="RefSeq" id="XP_041680916.1">
    <property type="nucleotide sequence ID" value="XM_041830233.1"/>
</dbReference>
<evidence type="ECO:0000313" key="2">
    <source>
        <dbReference type="EMBL" id="CVK91250.1"/>
    </source>
</evidence>
<accession>A0A1L7SXL5</accession>
<dbReference type="AlphaFoldDB" id="A0A1L7SXL5"/>
<feature type="compositionally biased region" description="Basic and acidic residues" evidence="1">
    <location>
        <begin position="275"/>
        <end position="284"/>
    </location>
</feature>
<keyword evidence="3" id="KW-1185">Reference proteome</keyword>
<organism evidence="2 3">
    <name type="scientific">Fusarium mangiferae</name>
    <name type="common">Mango malformation disease fungus</name>
    <dbReference type="NCBI Taxonomy" id="192010"/>
    <lineage>
        <taxon>Eukaryota</taxon>
        <taxon>Fungi</taxon>
        <taxon>Dikarya</taxon>
        <taxon>Ascomycota</taxon>
        <taxon>Pezizomycotina</taxon>
        <taxon>Sordariomycetes</taxon>
        <taxon>Hypocreomycetidae</taxon>
        <taxon>Hypocreales</taxon>
        <taxon>Nectriaceae</taxon>
        <taxon>Fusarium</taxon>
        <taxon>Fusarium fujikuroi species complex</taxon>
    </lineage>
</organism>
<comment type="caution">
    <text evidence="2">The sequence shown here is derived from an EMBL/GenBank/DDBJ whole genome shotgun (WGS) entry which is preliminary data.</text>
</comment>
<reference evidence="3" key="1">
    <citation type="journal article" date="2016" name="Genome Biol. Evol.">
        <title>Comparative 'omics' of the Fusarium fujikuroi species complex highlights differences in genetic potential and metabolite synthesis.</title>
        <authorList>
            <person name="Niehaus E.-M."/>
            <person name="Muensterkoetter M."/>
            <person name="Proctor R.H."/>
            <person name="Brown D.W."/>
            <person name="Sharon A."/>
            <person name="Idan Y."/>
            <person name="Oren-Young L."/>
            <person name="Sieber C.M."/>
            <person name="Novak O."/>
            <person name="Pencik A."/>
            <person name="Tarkowska D."/>
            <person name="Hromadova K."/>
            <person name="Freeman S."/>
            <person name="Maymon M."/>
            <person name="Elazar M."/>
            <person name="Youssef S.A."/>
            <person name="El-Shabrawy E.S.M."/>
            <person name="Shalaby A.B.A."/>
            <person name="Houterman P."/>
            <person name="Brock N.L."/>
            <person name="Burkhardt I."/>
            <person name="Tsavkelova E.A."/>
            <person name="Dickschat J.S."/>
            <person name="Galuszka P."/>
            <person name="Gueldener U."/>
            <person name="Tudzynski B."/>
        </authorList>
    </citation>
    <scope>NUCLEOTIDE SEQUENCE [LARGE SCALE GENOMIC DNA]</scope>
    <source>
        <strain evidence="3">MRC7560</strain>
    </source>
</reference>
<proteinExistence type="predicted"/>
<evidence type="ECO:0000313" key="3">
    <source>
        <dbReference type="Proteomes" id="UP000184255"/>
    </source>
</evidence>
<dbReference type="EMBL" id="FCQH01000004">
    <property type="protein sequence ID" value="CVK91250.1"/>
    <property type="molecule type" value="Genomic_DNA"/>
</dbReference>